<evidence type="ECO:0000259" key="2">
    <source>
        <dbReference type="PROSITE" id="PS50042"/>
    </source>
</evidence>
<dbReference type="PROSITE" id="PS50042">
    <property type="entry name" value="CNMP_BINDING_3"/>
    <property type="match status" value="3"/>
</dbReference>
<feature type="domain" description="Cyclic nucleotide-binding" evidence="2">
    <location>
        <begin position="471"/>
        <end position="598"/>
    </location>
</feature>
<dbReference type="InterPro" id="IPR000595">
    <property type="entry name" value="cNMP-bd_dom"/>
</dbReference>
<feature type="domain" description="Cyclic nucleotide-binding" evidence="2">
    <location>
        <begin position="352"/>
        <end position="468"/>
    </location>
</feature>
<organism evidence="3 4">
    <name type="scientific">Prymnesium parvum</name>
    <name type="common">Toxic golden alga</name>
    <dbReference type="NCBI Taxonomy" id="97485"/>
    <lineage>
        <taxon>Eukaryota</taxon>
        <taxon>Haptista</taxon>
        <taxon>Haptophyta</taxon>
        <taxon>Prymnesiophyceae</taxon>
        <taxon>Prymnesiales</taxon>
        <taxon>Prymnesiaceae</taxon>
        <taxon>Prymnesium</taxon>
    </lineage>
</organism>
<dbReference type="CDD" id="cd00038">
    <property type="entry name" value="CAP_ED"/>
    <property type="match status" value="3"/>
</dbReference>
<gene>
    <name evidence="3" type="ORF">AB1Y20_001403</name>
</gene>
<dbReference type="Gene3D" id="2.60.120.10">
    <property type="entry name" value="Jelly Rolls"/>
    <property type="match status" value="3"/>
</dbReference>
<dbReference type="SUPFAM" id="SSF51206">
    <property type="entry name" value="cAMP-binding domain-like"/>
    <property type="match status" value="3"/>
</dbReference>
<sequence>MPAPPHSPRGLASPRARQKMASPGGAGPSVASPSAGRATHKYRVWRAMHAEAMEARIEHWRQMADSAFFEPMSLSSASCAGGADEWLAKRHAAPPAADKLSSLAVSDRVFQTLTRAESDAKRTTMEVDELMLFASRVQPLSQLSEHVRRTLCELATSRSVDAGEVVCRLGEHADAFYVILSGSIQVYLDAEDGEVVVVATRYAGEGFGHAALTEDICAQLRQANCRAMSPTTMMCITNQMYVTAQDEEAERMWEEEMKAQISRSEIKLQECRGEAPVRRKSQLLLAADPNVAHVKQKHEQAHPGHDLVSSLSRQLAAPGVLNFVITGLLKPRGKRSEAERAKIIQVARTTRFFLSLDVNDCEHLADRMRYLSAHPNQILMQTGDDGDMFYIVLNGELQEVESKGTVLTKKRAGECFGEAALISHDKRTADVIALTQCDFATLSRADYLEVVQAKARAKREKKTSVIDSSQVFGRLSSVVRDAIAECMRSQTFNRGDVIIQQDSPSEHLFLLARGTCDVLRTITQSSGSSAKKITMHINTVHRGETFGELGVIKGVPRSATVIAVHSTEVLAMSRIELARLSSVCPELRDNLGKAFYPSDEEILQTWKYDAAWSAYRRKLYNTLAMSNKAHWSNGRRIQSAHEIVLPAFNSQRYEPALDTRSRQLTSSQMFPWADEYLDMKVLPNLADPIVEQPEPEPYVPLQTSERCSHQAAPPDTGGGT</sequence>
<protein>
    <recommendedName>
        <fullName evidence="2">Cyclic nucleotide-binding domain-containing protein</fullName>
    </recommendedName>
</protein>
<dbReference type="EMBL" id="JBGBPQ010000001">
    <property type="protein sequence ID" value="KAL1530502.1"/>
    <property type="molecule type" value="Genomic_DNA"/>
</dbReference>
<dbReference type="AlphaFoldDB" id="A0AB34KAY8"/>
<keyword evidence="4" id="KW-1185">Reference proteome</keyword>
<evidence type="ECO:0000313" key="4">
    <source>
        <dbReference type="Proteomes" id="UP001515480"/>
    </source>
</evidence>
<dbReference type="PANTHER" id="PTHR23011">
    <property type="entry name" value="CYCLIC NUCLEOTIDE-BINDING DOMAIN CONTAINING PROTEIN"/>
    <property type="match status" value="1"/>
</dbReference>
<evidence type="ECO:0000313" key="3">
    <source>
        <dbReference type="EMBL" id="KAL1530502.1"/>
    </source>
</evidence>
<dbReference type="InterPro" id="IPR014710">
    <property type="entry name" value="RmlC-like_jellyroll"/>
</dbReference>
<dbReference type="InterPro" id="IPR018488">
    <property type="entry name" value="cNMP-bd_CS"/>
</dbReference>
<name>A0AB34KAY8_PRYPA</name>
<dbReference type="Proteomes" id="UP001515480">
    <property type="component" value="Unassembled WGS sequence"/>
</dbReference>
<feature type="region of interest" description="Disordered" evidence="1">
    <location>
        <begin position="690"/>
        <end position="720"/>
    </location>
</feature>
<feature type="region of interest" description="Disordered" evidence="1">
    <location>
        <begin position="1"/>
        <end position="37"/>
    </location>
</feature>
<dbReference type="Pfam" id="PF00027">
    <property type="entry name" value="cNMP_binding"/>
    <property type="match status" value="3"/>
</dbReference>
<dbReference type="PANTHER" id="PTHR23011:SF28">
    <property type="entry name" value="CYCLIC NUCLEOTIDE-BINDING DOMAIN CONTAINING PROTEIN"/>
    <property type="match status" value="1"/>
</dbReference>
<proteinExistence type="predicted"/>
<dbReference type="InterPro" id="IPR018490">
    <property type="entry name" value="cNMP-bd_dom_sf"/>
</dbReference>
<dbReference type="SMART" id="SM00100">
    <property type="entry name" value="cNMP"/>
    <property type="match status" value="3"/>
</dbReference>
<dbReference type="PROSITE" id="PS00888">
    <property type="entry name" value="CNMP_BINDING_1"/>
    <property type="match status" value="1"/>
</dbReference>
<accession>A0AB34KAY8</accession>
<dbReference type="PROSITE" id="PS00889">
    <property type="entry name" value="CNMP_BINDING_2"/>
    <property type="match status" value="2"/>
</dbReference>
<evidence type="ECO:0000256" key="1">
    <source>
        <dbReference type="SAM" id="MobiDB-lite"/>
    </source>
</evidence>
<comment type="caution">
    <text evidence="3">The sequence shown here is derived from an EMBL/GenBank/DDBJ whole genome shotgun (WGS) entry which is preliminary data.</text>
</comment>
<feature type="domain" description="Cyclic nucleotide-binding" evidence="2">
    <location>
        <begin position="139"/>
        <end position="241"/>
    </location>
</feature>
<reference evidence="3 4" key="1">
    <citation type="journal article" date="2024" name="Science">
        <title>Giant polyketide synthase enzymes in the biosynthesis of giant marine polyether toxins.</title>
        <authorList>
            <person name="Fallon T.R."/>
            <person name="Shende V.V."/>
            <person name="Wierzbicki I.H."/>
            <person name="Pendleton A.L."/>
            <person name="Watervoot N.F."/>
            <person name="Auber R.P."/>
            <person name="Gonzalez D.J."/>
            <person name="Wisecaver J.H."/>
            <person name="Moore B.S."/>
        </authorList>
    </citation>
    <scope>NUCLEOTIDE SEQUENCE [LARGE SCALE GENOMIC DNA]</scope>
    <source>
        <strain evidence="3 4">12B1</strain>
    </source>
</reference>